<evidence type="ECO:0000313" key="10">
    <source>
        <dbReference type="Proteomes" id="UP000644660"/>
    </source>
</evidence>
<accession>A0A8H2VGV1</accession>
<evidence type="ECO:0000256" key="5">
    <source>
        <dbReference type="ARBA" id="ARBA00023014"/>
    </source>
</evidence>
<dbReference type="Pfam" id="PF09243">
    <property type="entry name" value="Rsm22"/>
    <property type="match status" value="2"/>
</dbReference>
<keyword evidence="6" id="KW-0496">Mitochondrion</keyword>
<evidence type="ECO:0000256" key="1">
    <source>
        <dbReference type="ARBA" id="ARBA00004173"/>
    </source>
</evidence>
<keyword evidence="9" id="KW-0687">Ribonucleoprotein</keyword>
<organism evidence="9 10">
    <name type="scientific">Maudiozyma barnettii</name>
    <dbReference type="NCBI Taxonomy" id="61262"/>
    <lineage>
        <taxon>Eukaryota</taxon>
        <taxon>Fungi</taxon>
        <taxon>Dikarya</taxon>
        <taxon>Ascomycota</taxon>
        <taxon>Saccharomycotina</taxon>
        <taxon>Saccharomycetes</taxon>
        <taxon>Saccharomycetales</taxon>
        <taxon>Saccharomycetaceae</taxon>
        <taxon>Maudiozyma</taxon>
    </lineage>
</organism>
<dbReference type="Proteomes" id="UP000644660">
    <property type="component" value="Unassembled WGS sequence"/>
</dbReference>
<dbReference type="AlphaFoldDB" id="A0A8H2VGV1"/>
<dbReference type="InterPro" id="IPR029063">
    <property type="entry name" value="SAM-dependent_MTases_sf"/>
</dbReference>
<feature type="coiled-coil region" evidence="8">
    <location>
        <begin position="572"/>
        <end position="599"/>
    </location>
</feature>
<comment type="function">
    <text evidence="7">Mitochondrial ribosome (mitoribosome) assembly factor. Binds at the interface of the head and body domains of the mitochondrial small ribosomal subunit (mt-SSU), occluding the mRNA channel and preventing compaction of the head domain towards the body. Probable inactive methyltransferase: retains the characteristic folding and ability to bind S-adenosyl-L-methionine, but it probably lost its methyltransferase activity.</text>
</comment>
<keyword evidence="9" id="KW-0689">Ribosomal protein</keyword>
<keyword evidence="2" id="KW-0479">Metal-binding</keyword>
<evidence type="ECO:0000313" key="9">
    <source>
        <dbReference type="EMBL" id="CAB4254939.1"/>
    </source>
</evidence>
<comment type="caution">
    <text evidence="9">The sequence shown here is derived from an EMBL/GenBank/DDBJ whole genome shotgun (WGS) entry which is preliminary data.</text>
</comment>
<keyword evidence="5" id="KW-0411">Iron-sulfur</keyword>
<reference evidence="9 10" key="1">
    <citation type="submission" date="2020-05" db="EMBL/GenBank/DDBJ databases">
        <authorList>
            <person name="Casaregola S."/>
            <person name="Devillers H."/>
            <person name="Grondin C."/>
        </authorList>
    </citation>
    <scope>NUCLEOTIDE SEQUENCE [LARGE SCALE GENOMIC DNA]</scope>
    <source>
        <strain evidence="9 10">CLIB 1767</strain>
    </source>
</reference>
<dbReference type="GO" id="GO:0051536">
    <property type="term" value="F:iron-sulfur cluster binding"/>
    <property type="evidence" value="ECO:0007669"/>
    <property type="project" value="UniProtKB-KW"/>
</dbReference>
<evidence type="ECO:0000256" key="3">
    <source>
        <dbReference type="ARBA" id="ARBA00022946"/>
    </source>
</evidence>
<keyword evidence="3" id="KW-0809">Transit peptide</keyword>
<dbReference type="EMBL" id="CAEFZW010000005">
    <property type="protein sequence ID" value="CAB4254939.1"/>
    <property type="molecule type" value="Genomic_DNA"/>
</dbReference>
<dbReference type="GO" id="GO:0006412">
    <property type="term" value="P:translation"/>
    <property type="evidence" value="ECO:0007669"/>
    <property type="project" value="InterPro"/>
</dbReference>
<dbReference type="GO" id="GO:0003735">
    <property type="term" value="F:structural constituent of ribosome"/>
    <property type="evidence" value="ECO:0007669"/>
    <property type="project" value="TreeGrafter"/>
</dbReference>
<dbReference type="InterPro" id="IPR016522">
    <property type="entry name" value="RSM22_mit_bud"/>
</dbReference>
<dbReference type="SUPFAM" id="SSF53335">
    <property type="entry name" value="S-adenosyl-L-methionine-dependent methyltransferases"/>
    <property type="match status" value="1"/>
</dbReference>
<dbReference type="RefSeq" id="XP_041406783.1">
    <property type="nucleotide sequence ID" value="XM_041550849.1"/>
</dbReference>
<name>A0A8H2VGV1_9SACH</name>
<evidence type="ECO:0000256" key="8">
    <source>
        <dbReference type="SAM" id="Coils"/>
    </source>
</evidence>
<dbReference type="PANTHER" id="PTHR13184">
    <property type="entry name" value="37S RIBOSOMAL PROTEIN S22"/>
    <property type="match status" value="1"/>
</dbReference>
<gene>
    <name evidence="9" type="ORF">KABA2_05S04708</name>
</gene>
<sequence length="634" mass="73367">MLSRKMILRFRTGSAVDICRRYSLRSLSTTFDANDSSTPRTLSSREERLQPETLKGRTYRPMLSLNPEVAKAINNNITALHLPNNLRRVAKNQFLKLQENRLHQVPRTELEIDSHIASFFLHDYGSIYQVLTDLKNNHEENFKPQNVLDVSMGPATGIVAFNDVMGPNYRCNKDSVIEGGSEMQKRAKIILSRQYNEIPDDVLEEQIKRTSNVETEIETDDVADNITEGEDLVGEVMTKKIKIQTKLKNFVPMGKQYDLIILSHQLLQHDGKFPIEVDHNIEKYLKLLSPGGYIVVIERGTPLGFETVTRARQIMIRPERYLDEYGKIPRPWIAGNSIKEPTILEEQIDESQSNPTKEDNSDYHLTILAPCPHHRACPLQTNNPNYYELKEGKKLKFCSFEKAIKRPKFSLELKKGKLLANKWDEEDPEIANKRQNMKLAGSGRRNGNDYELIHYSYLVAKRSFNDKETIRKINEMRTKDRTAENKNYQVGSLGDNTPNTWPRIINHPAKKKGHIILDVCGNSGKIEKWIIPKSFSKEIYHDAKKAYKGDLWGLDAKTKLPSLAKINIELFKKLEKKRLKKVKQERKEKEREMSIKFNQLTDQENMEAMTQENIKEMSEVYAHYYNAKFNTPKD</sequence>
<dbReference type="GO" id="GO:0046872">
    <property type="term" value="F:metal ion binding"/>
    <property type="evidence" value="ECO:0007669"/>
    <property type="project" value="UniProtKB-KW"/>
</dbReference>
<evidence type="ECO:0000256" key="4">
    <source>
        <dbReference type="ARBA" id="ARBA00023004"/>
    </source>
</evidence>
<dbReference type="GO" id="GO:0008168">
    <property type="term" value="F:methyltransferase activity"/>
    <property type="evidence" value="ECO:0007669"/>
    <property type="project" value="InterPro"/>
</dbReference>
<keyword evidence="10" id="KW-1185">Reference proteome</keyword>
<keyword evidence="4" id="KW-0408">Iron</keyword>
<dbReference type="GeneID" id="64857964"/>
<evidence type="ECO:0000256" key="6">
    <source>
        <dbReference type="ARBA" id="ARBA00023128"/>
    </source>
</evidence>
<evidence type="ECO:0000256" key="2">
    <source>
        <dbReference type="ARBA" id="ARBA00022723"/>
    </source>
</evidence>
<dbReference type="GO" id="GO:0005763">
    <property type="term" value="C:mitochondrial small ribosomal subunit"/>
    <property type="evidence" value="ECO:0007669"/>
    <property type="project" value="TreeGrafter"/>
</dbReference>
<dbReference type="InterPro" id="IPR015324">
    <property type="entry name" value="Ribosomal_Rsm22-like"/>
</dbReference>
<dbReference type="OrthoDB" id="421327at2759"/>
<evidence type="ECO:0000256" key="7">
    <source>
        <dbReference type="ARBA" id="ARBA00045681"/>
    </source>
</evidence>
<keyword evidence="8" id="KW-0175">Coiled coil</keyword>
<dbReference type="InterPro" id="IPR052571">
    <property type="entry name" value="Mt_RNA_Methyltransferase"/>
</dbReference>
<proteinExistence type="predicted"/>
<dbReference type="PANTHER" id="PTHR13184:SF5">
    <property type="entry name" value="METHYLTRANSFERASE-LIKE PROTEIN 17, MITOCHONDRIAL"/>
    <property type="match status" value="1"/>
</dbReference>
<comment type="subcellular location">
    <subcellularLocation>
        <location evidence="1">Mitochondrion</location>
    </subcellularLocation>
</comment>
<dbReference type="PIRSF" id="PIRSF007797">
    <property type="entry name" value="RSM22"/>
    <property type="match status" value="1"/>
</dbReference>
<protein>
    <submittedName>
        <fullName evidence="9">Similar to Saccharomyces cerevisiae YKL155C RSM22 Mitochondrial ribosomal protein of the small subunit</fullName>
    </submittedName>
</protein>